<evidence type="ECO:0000313" key="3">
    <source>
        <dbReference type="Proteomes" id="UP000886858"/>
    </source>
</evidence>
<organism evidence="2 3">
    <name type="scientific">Candidatus Eisenbergiella merdipullorum</name>
    <dbReference type="NCBI Taxonomy" id="2838553"/>
    <lineage>
        <taxon>Bacteria</taxon>
        <taxon>Bacillati</taxon>
        <taxon>Bacillota</taxon>
        <taxon>Clostridia</taxon>
        <taxon>Lachnospirales</taxon>
        <taxon>Lachnospiraceae</taxon>
        <taxon>Eisenbergiella</taxon>
    </lineage>
</organism>
<name>A0A9D2I895_9FIRM</name>
<reference evidence="2" key="1">
    <citation type="journal article" date="2021" name="PeerJ">
        <title>Extensive microbial diversity within the chicken gut microbiome revealed by metagenomics and culture.</title>
        <authorList>
            <person name="Gilroy R."/>
            <person name="Ravi A."/>
            <person name="Getino M."/>
            <person name="Pursley I."/>
            <person name="Horton D.L."/>
            <person name="Alikhan N.F."/>
            <person name="Baker D."/>
            <person name="Gharbi K."/>
            <person name="Hall N."/>
            <person name="Watson M."/>
            <person name="Adriaenssens E.M."/>
            <person name="Foster-Nyarko E."/>
            <person name="Jarju S."/>
            <person name="Secka A."/>
            <person name="Antonio M."/>
            <person name="Oren A."/>
            <person name="Chaudhuri R.R."/>
            <person name="La Ragione R."/>
            <person name="Hildebrand F."/>
            <person name="Pallen M.J."/>
        </authorList>
    </citation>
    <scope>NUCLEOTIDE SEQUENCE</scope>
    <source>
        <strain evidence="2">CHK179-7159</strain>
    </source>
</reference>
<dbReference type="EMBL" id="DWYY01000151">
    <property type="protein sequence ID" value="HJA94082.1"/>
    <property type="molecule type" value="Genomic_DNA"/>
</dbReference>
<feature type="region of interest" description="Disordered" evidence="1">
    <location>
        <begin position="171"/>
        <end position="215"/>
    </location>
</feature>
<dbReference type="Proteomes" id="UP000886858">
    <property type="component" value="Unassembled WGS sequence"/>
</dbReference>
<feature type="compositionally biased region" description="Acidic residues" evidence="1">
    <location>
        <begin position="171"/>
        <end position="186"/>
    </location>
</feature>
<protein>
    <submittedName>
        <fullName evidence="2">Uncharacterized protein</fullName>
    </submittedName>
</protein>
<proteinExistence type="predicted"/>
<reference evidence="2" key="2">
    <citation type="submission" date="2021-04" db="EMBL/GenBank/DDBJ databases">
        <authorList>
            <person name="Gilroy R."/>
        </authorList>
    </citation>
    <scope>NUCLEOTIDE SEQUENCE</scope>
    <source>
        <strain evidence="2">CHK179-7159</strain>
    </source>
</reference>
<gene>
    <name evidence="2" type="ORF">H9717_13410</name>
</gene>
<accession>A0A9D2I895</accession>
<evidence type="ECO:0000313" key="2">
    <source>
        <dbReference type="EMBL" id="HJA94082.1"/>
    </source>
</evidence>
<sequence length="403" mass="45380">MKREGNEREKFRRKLKGLCAWLSAFAIVLTVVGSAAPLEVLAAEHYGILNWNSTEWRDLPDSLYPGDIVGIWSGSRVGDALLTSPAKLQYLDADGNNIEEEEWPTEERYTDLFAIVIIDYPSNREVPEGQQFICWHVKECVKEDGYRNDYMAQNETVTYASIVLEPVFEPVEEPETQPDTPEESQEPETQPDTPEEPQKLETQVPVTRELETQNESPEQIFLRKWAAWIVDPENYLSSVTNAGGTEERSAVPTEIKSNSGFGFIVAGRTEEAERAFEKTSSENQIVVTFDDAYPGEQMQSVLEEFAAAQGATLENVFEINAVERGKTDYSLVREIGATAEAVTYRFALNESIRNALAAGRSLVVIQYVPELQSFLTLDTTEVEENILTIRTQYPSGTFAFFLR</sequence>
<dbReference type="AlphaFoldDB" id="A0A9D2I895"/>
<evidence type="ECO:0000256" key="1">
    <source>
        <dbReference type="SAM" id="MobiDB-lite"/>
    </source>
</evidence>
<comment type="caution">
    <text evidence="2">The sequence shown here is derived from an EMBL/GenBank/DDBJ whole genome shotgun (WGS) entry which is preliminary data.</text>
</comment>